<sequence>MTVTAQSVHEAYSFVCLRCGFGWEQEYEIRHATNLSGHLCAQYFTDGRRVPSPLTQAKCPSCDGRRIRTLRSGRVTAAHLFPS</sequence>
<keyword evidence="2" id="KW-1185">Reference proteome</keyword>
<proteinExistence type="predicted"/>
<evidence type="ECO:0008006" key="3">
    <source>
        <dbReference type="Google" id="ProtNLM"/>
    </source>
</evidence>
<reference evidence="1" key="1">
    <citation type="submission" date="2022-06" db="EMBL/GenBank/DDBJ databases">
        <title>Draft genome sequence of Streptomyces sp. RB6PN25 isolated from peat swamp forest in Thailand.</title>
        <authorList>
            <person name="Duangmal K."/>
            <person name="Klaysubun C."/>
        </authorList>
    </citation>
    <scope>NUCLEOTIDE SEQUENCE</scope>
    <source>
        <strain evidence="1">RB6PN25</strain>
    </source>
</reference>
<evidence type="ECO:0000313" key="1">
    <source>
        <dbReference type="EMBL" id="MCQ4080941.1"/>
    </source>
</evidence>
<accession>A0ABT1PTE0</accession>
<comment type="caution">
    <text evidence="1">The sequence shown here is derived from an EMBL/GenBank/DDBJ whole genome shotgun (WGS) entry which is preliminary data.</text>
</comment>
<protein>
    <recommendedName>
        <fullName evidence="3">C2H2-type domain-containing protein</fullName>
    </recommendedName>
</protein>
<organism evidence="1 2">
    <name type="scientific">Streptomyces humicola</name>
    <dbReference type="NCBI Taxonomy" id="2953240"/>
    <lineage>
        <taxon>Bacteria</taxon>
        <taxon>Bacillati</taxon>
        <taxon>Actinomycetota</taxon>
        <taxon>Actinomycetes</taxon>
        <taxon>Kitasatosporales</taxon>
        <taxon>Streptomycetaceae</taxon>
        <taxon>Streptomyces</taxon>
    </lineage>
</organism>
<gene>
    <name evidence="1" type="ORF">NGB36_10095</name>
</gene>
<dbReference type="Proteomes" id="UP001057702">
    <property type="component" value="Unassembled WGS sequence"/>
</dbReference>
<dbReference type="EMBL" id="JANFNG010000005">
    <property type="protein sequence ID" value="MCQ4080941.1"/>
    <property type="molecule type" value="Genomic_DNA"/>
</dbReference>
<evidence type="ECO:0000313" key="2">
    <source>
        <dbReference type="Proteomes" id="UP001057702"/>
    </source>
</evidence>
<name>A0ABT1PTE0_9ACTN</name>